<dbReference type="Pfam" id="PF12833">
    <property type="entry name" value="HTH_18"/>
    <property type="match status" value="1"/>
</dbReference>
<dbReference type="Proteomes" id="UP000320582">
    <property type="component" value="Unassembled WGS sequence"/>
</dbReference>
<evidence type="ECO:0000313" key="5">
    <source>
        <dbReference type="EMBL" id="TQM92144.1"/>
    </source>
</evidence>
<name>A0A543KAP9_9RHOB</name>
<dbReference type="InterPro" id="IPR018062">
    <property type="entry name" value="HTH_AraC-typ_CS"/>
</dbReference>
<dbReference type="PROSITE" id="PS00041">
    <property type="entry name" value="HTH_ARAC_FAMILY_1"/>
    <property type="match status" value="1"/>
</dbReference>
<keyword evidence="1" id="KW-0805">Transcription regulation</keyword>
<keyword evidence="2" id="KW-0238">DNA-binding</keyword>
<evidence type="ECO:0000259" key="4">
    <source>
        <dbReference type="PROSITE" id="PS01124"/>
    </source>
</evidence>
<dbReference type="Gene3D" id="1.10.10.60">
    <property type="entry name" value="Homeodomain-like"/>
    <property type="match status" value="1"/>
</dbReference>
<accession>A0A543KAP9</accession>
<gene>
    <name evidence="5" type="ORF">BD293_0733</name>
</gene>
<dbReference type="PANTHER" id="PTHR43130:SF3">
    <property type="entry name" value="HTH-TYPE TRANSCRIPTIONAL REGULATOR RV1931C"/>
    <property type="match status" value="1"/>
</dbReference>
<dbReference type="CDD" id="cd03136">
    <property type="entry name" value="GATase1_AraC_ArgR_like"/>
    <property type="match status" value="1"/>
</dbReference>
<protein>
    <submittedName>
        <fullName evidence="5">Transcriptional regulator GlxA family with amidase domain</fullName>
    </submittedName>
</protein>
<evidence type="ECO:0000256" key="3">
    <source>
        <dbReference type="ARBA" id="ARBA00023163"/>
    </source>
</evidence>
<dbReference type="GO" id="GO:0003700">
    <property type="term" value="F:DNA-binding transcription factor activity"/>
    <property type="evidence" value="ECO:0007669"/>
    <property type="project" value="InterPro"/>
</dbReference>
<evidence type="ECO:0000256" key="1">
    <source>
        <dbReference type="ARBA" id="ARBA00023015"/>
    </source>
</evidence>
<dbReference type="AlphaFoldDB" id="A0A543KAP9"/>
<dbReference type="SUPFAM" id="SSF52317">
    <property type="entry name" value="Class I glutamine amidotransferase-like"/>
    <property type="match status" value="1"/>
</dbReference>
<reference evidence="5 6" key="1">
    <citation type="submission" date="2019-06" db="EMBL/GenBank/DDBJ databases">
        <title>Genomic Encyclopedia of Archaeal and Bacterial Type Strains, Phase II (KMG-II): from individual species to whole genera.</title>
        <authorList>
            <person name="Goeker M."/>
        </authorList>
    </citation>
    <scope>NUCLEOTIDE SEQUENCE [LARGE SCALE GENOMIC DNA]</scope>
    <source>
        <strain evidence="5 6">DSM 18423</strain>
    </source>
</reference>
<evidence type="ECO:0000256" key="2">
    <source>
        <dbReference type="ARBA" id="ARBA00023125"/>
    </source>
</evidence>
<keyword evidence="6" id="KW-1185">Reference proteome</keyword>
<dbReference type="SMART" id="SM00342">
    <property type="entry name" value="HTH_ARAC"/>
    <property type="match status" value="1"/>
</dbReference>
<dbReference type="InterPro" id="IPR009057">
    <property type="entry name" value="Homeodomain-like_sf"/>
</dbReference>
<organism evidence="5 6">
    <name type="scientific">Roseinatronobacter monicus</name>
    <dbReference type="NCBI Taxonomy" id="393481"/>
    <lineage>
        <taxon>Bacteria</taxon>
        <taxon>Pseudomonadati</taxon>
        <taxon>Pseudomonadota</taxon>
        <taxon>Alphaproteobacteria</taxon>
        <taxon>Rhodobacterales</taxon>
        <taxon>Paracoccaceae</taxon>
        <taxon>Roseinatronobacter</taxon>
    </lineage>
</organism>
<dbReference type="PROSITE" id="PS01124">
    <property type="entry name" value="HTH_ARAC_FAMILY_2"/>
    <property type="match status" value="1"/>
</dbReference>
<sequence>MFHHDIDSVNQNENLHLGFLIFPGFPMACLTSMIEPLRAANEISGREAFRWSLISEDGAAVESSAKVVFHPSSDLASLRGADHVIVLSPPNGQFGNPRQGNGALRALARHGAALGGVSGGVFPLARAGLMDAHVTSVHWCYASAFADEFPDHRTTDAVIMAEGRRLTVSGAAAAFDAALLLIEQRLGAEVMTEVACWFQHPLVRGEGVRQKIPALRAAATSDMLPEPVASAVRIMSENLEDPIGIADICEQISLSPRQLERHFKALTGKSPSIYYRNLRLAAARQLVMYSNRSMSEIALAIGYATASPFRQRYIETYGLSPEEDRRKINTFRVRDNRPVPSV</sequence>
<dbReference type="InterPro" id="IPR029062">
    <property type="entry name" value="Class_I_gatase-like"/>
</dbReference>
<dbReference type="InterPro" id="IPR052158">
    <property type="entry name" value="INH-QAR"/>
</dbReference>
<proteinExistence type="predicted"/>
<dbReference type="RefSeq" id="WP_246086198.1">
    <property type="nucleotide sequence ID" value="NZ_VFPT01000001.1"/>
</dbReference>
<comment type="caution">
    <text evidence="5">The sequence shown here is derived from an EMBL/GenBank/DDBJ whole genome shotgun (WGS) entry which is preliminary data.</text>
</comment>
<dbReference type="EMBL" id="VFPT01000001">
    <property type="protein sequence ID" value="TQM92144.1"/>
    <property type="molecule type" value="Genomic_DNA"/>
</dbReference>
<dbReference type="InterPro" id="IPR018060">
    <property type="entry name" value="HTH_AraC"/>
</dbReference>
<dbReference type="SUPFAM" id="SSF46689">
    <property type="entry name" value="Homeodomain-like"/>
    <property type="match status" value="2"/>
</dbReference>
<keyword evidence="3" id="KW-0804">Transcription</keyword>
<feature type="domain" description="HTH araC/xylS-type" evidence="4">
    <location>
        <begin position="229"/>
        <end position="327"/>
    </location>
</feature>
<dbReference type="Gene3D" id="3.40.50.880">
    <property type="match status" value="1"/>
</dbReference>
<evidence type="ECO:0000313" key="6">
    <source>
        <dbReference type="Proteomes" id="UP000320582"/>
    </source>
</evidence>
<dbReference type="GO" id="GO:0043565">
    <property type="term" value="F:sequence-specific DNA binding"/>
    <property type="evidence" value="ECO:0007669"/>
    <property type="project" value="InterPro"/>
</dbReference>
<dbReference type="PANTHER" id="PTHR43130">
    <property type="entry name" value="ARAC-FAMILY TRANSCRIPTIONAL REGULATOR"/>
    <property type="match status" value="1"/>
</dbReference>